<proteinExistence type="predicted"/>
<protein>
    <submittedName>
        <fullName evidence="1">Uncharacterized protein</fullName>
    </submittedName>
</protein>
<name>A0A437J385_9SPHN</name>
<dbReference type="AlphaFoldDB" id="A0A437J385"/>
<comment type="caution">
    <text evidence="1">The sequence shown here is derived from an EMBL/GenBank/DDBJ whole genome shotgun (WGS) entry which is preliminary data.</text>
</comment>
<dbReference type="OrthoDB" id="7392843at2"/>
<gene>
    <name evidence="1" type="ORF">ENE74_17450</name>
</gene>
<accession>A0A437J385</accession>
<evidence type="ECO:0000313" key="2">
    <source>
        <dbReference type="Proteomes" id="UP000282977"/>
    </source>
</evidence>
<dbReference type="EMBL" id="RZUL01000016">
    <property type="protein sequence ID" value="RVT38673.1"/>
    <property type="molecule type" value="Genomic_DNA"/>
</dbReference>
<dbReference type="Proteomes" id="UP000282977">
    <property type="component" value="Unassembled WGS sequence"/>
</dbReference>
<reference evidence="1 2" key="1">
    <citation type="submission" date="2019-01" db="EMBL/GenBank/DDBJ databases">
        <authorList>
            <person name="Chen W.-M."/>
        </authorList>
    </citation>
    <scope>NUCLEOTIDE SEQUENCE [LARGE SCALE GENOMIC DNA]</scope>
    <source>
        <strain evidence="1 2">TLA-22</strain>
    </source>
</reference>
<dbReference type="RefSeq" id="WP_127692141.1">
    <property type="nucleotide sequence ID" value="NZ_RZUL01000016.1"/>
</dbReference>
<keyword evidence="2" id="KW-1185">Reference proteome</keyword>
<sequence length="188" mass="20539">MSILFRIALPADTAMPARAIITARQLATFRAYLRVEGERIGAVLLEPDAYLGNSFEARVCPLALAAVTRHFDHDIAVIAVVEEAQFLGRRIAIHHDGMKAEISMRVALTSDSGLELDLANGNAFALLEALGMDRTSVGEITLDQLRARLSDPSLPARARTYGVDHYLPRMERLLASAAVMDDARLAWA</sequence>
<organism evidence="1 2">
    <name type="scientific">Sphingobium algorifonticola</name>
    <dbReference type="NCBI Taxonomy" id="2008318"/>
    <lineage>
        <taxon>Bacteria</taxon>
        <taxon>Pseudomonadati</taxon>
        <taxon>Pseudomonadota</taxon>
        <taxon>Alphaproteobacteria</taxon>
        <taxon>Sphingomonadales</taxon>
        <taxon>Sphingomonadaceae</taxon>
        <taxon>Sphingobium</taxon>
    </lineage>
</organism>
<evidence type="ECO:0000313" key="1">
    <source>
        <dbReference type="EMBL" id="RVT38673.1"/>
    </source>
</evidence>